<reference evidence="1 2" key="1">
    <citation type="journal article" date="2023" name="Nucleic Acids Res.">
        <title>The hologenome of Daphnia magna reveals possible DNA methylation and microbiome-mediated evolution of the host genome.</title>
        <authorList>
            <person name="Chaturvedi A."/>
            <person name="Li X."/>
            <person name="Dhandapani V."/>
            <person name="Marshall H."/>
            <person name="Kissane S."/>
            <person name="Cuenca-Cambronero M."/>
            <person name="Asole G."/>
            <person name="Calvet F."/>
            <person name="Ruiz-Romero M."/>
            <person name="Marangio P."/>
            <person name="Guigo R."/>
            <person name="Rago D."/>
            <person name="Mirbahai L."/>
            <person name="Eastwood N."/>
            <person name="Colbourne J.K."/>
            <person name="Zhou J."/>
            <person name="Mallon E."/>
            <person name="Orsini L."/>
        </authorList>
    </citation>
    <scope>NUCLEOTIDE SEQUENCE [LARGE SCALE GENOMIC DNA]</scope>
    <source>
        <strain evidence="1">LRV0_1</strain>
    </source>
</reference>
<name>A0ABR0AAR2_9CRUS</name>
<organism evidence="1 2">
    <name type="scientific">Daphnia magna</name>
    <dbReference type="NCBI Taxonomy" id="35525"/>
    <lineage>
        <taxon>Eukaryota</taxon>
        <taxon>Metazoa</taxon>
        <taxon>Ecdysozoa</taxon>
        <taxon>Arthropoda</taxon>
        <taxon>Crustacea</taxon>
        <taxon>Branchiopoda</taxon>
        <taxon>Diplostraca</taxon>
        <taxon>Cladocera</taxon>
        <taxon>Anomopoda</taxon>
        <taxon>Daphniidae</taxon>
        <taxon>Daphnia</taxon>
    </lineage>
</organism>
<keyword evidence="2" id="KW-1185">Reference proteome</keyword>
<protein>
    <submittedName>
        <fullName evidence="1">Uncharacterized protein</fullName>
    </submittedName>
</protein>
<dbReference type="Proteomes" id="UP001234178">
    <property type="component" value="Unassembled WGS sequence"/>
</dbReference>
<proteinExistence type="predicted"/>
<comment type="caution">
    <text evidence="1">The sequence shown here is derived from an EMBL/GenBank/DDBJ whole genome shotgun (WGS) entry which is preliminary data.</text>
</comment>
<evidence type="ECO:0000313" key="2">
    <source>
        <dbReference type="Proteomes" id="UP001234178"/>
    </source>
</evidence>
<accession>A0ABR0AAR2</accession>
<evidence type="ECO:0000313" key="1">
    <source>
        <dbReference type="EMBL" id="KAK4022169.1"/>
    </source>
</evidence>
<dbReference type="EMBL" id="JAOYFB010000037">
    <property type="protein sequence ID" value="KAK4022169.1"/>
    <property type="molecule type" value="Genomic_DNA"/>
</dbReference>
<sequence>MGGNGWHEMIFEHHVRVNHELARWTRLGGFCCSTTCSVLRLLLLWPWLRVTENENFNGETDRRRKLLIIKS</sequence>
<gene>
    <name evidence="1" type="ORF">OUZ56_007649</name>
</gene>